<feature type="transmembrane region" description="Helical" evidence="1">
    <location>
        <begin position="79"/>
        <end position="97"/>
    </location>
</feature>
<dbReference type="Proteomes" id="UP000305524">
    <property type="component" value="Unassembled WGS sequence"/>
</dbReference>
<protein>
    <submittedName>
        <fullName evidence="2">Uncharacterized protein</fullName>
    </submittedName>
</protein>
<evidence type="ECO:0000313" key="2">
    <source>
        <dbReference type="EMBL" id="TKI84727.1"/>
    </source>
</evidence>
<gene>
    <name evidence="2" type="ORF">FC701_12800</name>
</gene>
<reference evidence="2 3" key="1">
    <citation type="journal article" date="2019" name="Environ. Microbiol.">
        <title>An active ?-lactamase is a part of an orchestrated cell wall stress resistance network of Bacillus subtilis and related rhizosphere species.</title>
        <authorList>
            <person name="Bucher T."/>
            <person name="Keren-Paz A."/>
            <person name="Hausser J."/>
            <person name="Olender T."/>
            <person name="Cytryn E."/>
            <person name="Kolodkin-Gal I."/>
        </authorList>
    </citation>
    <scope>NUCLEOTIDE SEQUENCE [LARGE SCALE GENOMIC DNA]</scope>
    <source>
        <strain evidence="2 3">I186</strain>
    </source>
</reference>
<proteinExistence type="predicted"/>
<keyword evidence="1" id="KW-0812">Transmembrane</keyword>
<evidence type="ECO:0000256" key="1">
    <source>
        <dbReference type="SAM" id="Phobius"/>
    </source>
</evidence>
<evidence type="ECO:0000313" key="3">
    <source>
        <dbReference type="Proteomes" id="UP000305524"/>
    </source>
</evidence>
<name>A0A4U3AAA5_BACMY</name>
<sequence>MNFSIYLKLLIACTFGKVKIRPKYKHLQYMYDNNFVLPVSDGFEEVHGFPMSTYSDWHTITNDGKKAMWDKGSLLKTRIISIIALIISFLALLINFYKM</sequence>
<comment type="caution">
    <text evidence="2">The sequence shown here is derived from an EMBL/GenBank/DDBJ whole genome shotgun (WGS) entry which is preliminary data.</text>
</comment>
<keyword evidence="1" id="KW-0472">Membrane</keyword>
<dbReference type="AlphaFoldDB" id="A0A4U3AAA5"/>
<dbReference type="EMBL" id="SZOD01000277">
    <property type="protein sequence ID" value="TKI84727.1"/>
    <property type="molecule type" value="Genomic_DNA"/>
</dbReference>
<keyword evidence="1" id="KW-1133">Transmembrane helix</keyword>
<organism evidence="2 3">
    <name type="scientific">Bacillus mycoides</name>
    <dbReference type="NCBI Taxonomy" id="1405"/>
    <lineage>
        <taxon>Bacteria</taxon>
        <taxon>Bacillati</taxon>
        <taxon>Bacillota</taxon>
        <taxon>Bacilli</taxon>
        <taxon>Bacillales</taxon>
        <taxon>Bacillaceae</taxon>
        <taxon>Bacillus</taxon>
        <taxon>Bacillus cereus group</taxon>
    </lineage>
</organism>
<accession>A0A4U3AAA5</accession>